<organism evidence="2 3">
    <name type="scientific">Vitis vinifera</name>
    <name type="common">Grape</name>
    <dbReference type="NCBI Taxonomy" id="29760"/>
    <lineage>
        <taxon>Eukaryota</taxon>
        <taxon>Viridiplantae</taxon>
        <taxon>Streptophyta</taxon>
        <taxon>Embryophyta</taxon>
        <taxon>Tracheophyta</taxon>
        <taxon>Spermatophyta</taxon>
        <taxon>Magnoliopsida</taxon>
        <taxon>eudicotyledons</taxon>
        <taxon>Gunneridae</taxon>
        <taxon>Pentapetalae</taxon>
        <taxon>rosids</taxon>
        <taxon>Vitales</taxon>
        <taxon>Vitaceae</taxon>
        <taxon>Viteae</taxon>
        <taxon>Vitis</taxon>
    </lineage>
</organism>
<feature type="domain" description="Chromo" evidence="1">
    <location>
        <begin position="163"/>
        <end position="215"/>
    </location>
</feature>
<dbReference type="AlphaFoldDB" id="A0A438IM81"/>
<dbReference type="InterPro" id="IPR016197">
    <property type="entry name" value="Chromo-like_dom_sf"/>
</dbReference>
<sequence>MPKTHSQNGGLQYDYTIEYKKGAENQVADSLSRKEKSIPSQFMFQVRMVDNTSERGLLQPLSIPTQIWSNILMDFIEGMPTSNGHSVIMVVRIVYQNMPTSSLSSILPRLSVAKAFVSNVVDSMAFLPPSSVTKTRSSQVPYGINHPHIRSTHASFELIHTIATTESILARHVIRKRKYKPRTEFLVEWLGAPIEDATWENTWRFSKASPEFVLEDNDTSRGGNDTKSLVQLLFTCISQLRGQHLNSWLEFQLMFQLSVYL</sequence>
<comment type="caution">
    <text evidence="2">The sequence shown here is derived from an EMBL/GenBank/DDBJ whole genome shotgun (WGS) entry which is preliminary data.</text>
</comment>
<proteinExistence type="predicted"/>
<dbReference type="SUPFAM" id="SSF54160">
    <property type="entry name" value="Chromo domain-like"/>
    <property type="match status" value="1"/>
</dbReference>
<protein>
    <recommendedName>
        <fullName evidence="1">Chromo domain-containing protein</fullName>
    </recommendedName>
</protein>
<dbReference type="Proteomes" id="UP000288805">
    <property type="component" value="Unassembled WGS sequence"/>
</dbReference>
<dbReference type="EMBL" id="QGNW01000097">
    <property type="protein sequence ID" value="RVW97826.1"/>
    <property type="molecule type" value="Genomic_DNA"/>
</dbReference>
<evidence type="ECO:0000313" key="2">
    <source>
        <dbReference type="EMBL" id="RVW97826.1"/>
    </source>
</evidence>
<accession>A0A438IM81</accession>
<dbReference type="InterPro" id="IPR000953">
    <property type="entry name" value="Chromo/chromo_shadow_dom"/>
</dbReference>
<evidence type="ECO:0000313" key="3">
    <source>
        <dbReference type="Proteomes" id="UP000288805"/>
    </source>
</evidence>
<name>A0A438IM81_VITVI</name>
<evidence type="ECO:0000259" key="1">
    <source>
        <dbReference type="PROSITE" id="PS50013"/>
    </source>
</evidence>
<dbReference type="PROSITE" id="PS50013">
    <property type="entry name" value="CHROMO_2"/>
    <property type="match status" value="1"/>
</dbReference>
<dbReference type="InterPro" id="IPR023780">
    <property type="entry name" value="Chromo_domain"/>
</dbReference>
<dbReference type="Gene3D" id="2.40.50.40">
    <property type="match status" value="1"/>
</dbReference>
<reference evidence="2 3" key="1">
    <citation type="journal article" date="2018" name="PLoS Genet.">
        <title>Population sequencing reveals clonal diversity and ancestral inbreeding in the grapevine cultivar Chardonnay.</title>
        <authorList>
            <person name="Roach M.J."/>
            <person name="Johnson D.L."/>
            <person name="Bohlmann J."/>
            <person name="van Vuuren H.J."/>
            <person name="Jones S.J."/>
            <person name="Pretorius I.S."/>
            <person name="Schmidt S.A."/>
            <person name="Borneman A.R."/>
        </authorList>
    </citation>
    <scope>NUCLEOTIDE SEQUENCE [LARGE SCALE GENOMIC DNA]</scope>
    <source>
        <strain evidence="3">cv. Chardonnay</strain>
        <tissue evidence="2">Leaf</tissue>
    </source>
</reference>
<dbReference type="Pfam" id="PF00385">
    <property type="entry name" value="Chromo"/>
    <property type="match status" value="1"/>
</dbReference>
<gene>
    <name evidence="2" type="ORF">CK203_021352</name>
</gene>